<proteinExistence type="predicted"/>
<organism evidence="2 3">
    <name type="scientific">Pseudoalteromonas ruthenica</name>
    <dbReference type="NCBI Taxonomy" id="151081"/>
    <lineage>
        <taxon>Bacteria</taxon>
        <taxon>Pseudomonadati</taxon>
        <taxon>Pseudomonadota</taxon>
        <taxon>Gammaproteobacteria</taxon>
        <taxon>Alteromonadales</taxon>
        <taxon>Pseudoalteromonadaceae</taxon>
        <taxon>Pseudoalteromonas</taxon>
    </lineage>
</organism>
<feature type="transmembrane region" description="Helical" evidence="1">
    <location>
        <begin position="330"/>
        <end position="352"/>
    </location>
</feature>
<evidence type="ECO:0000256" key="1">
    <source>
        <dbReference type="SAM" id="Phobius"/>
    </source>
</evidence>
<dbReference type="OrthoDB" id="5294804at2"/>
<dbReference type="PANTHER" id="PTHR34219:SF8">
    <property type="entry name" value="PEPSY DOMAIN-CONTAINING PROTEIN"/>
    <property type="match status" value="1"/>
</dbReference>
<dbReference type="EMBL" id="JXXZ01000008">
    <property type="protein sequence ID" value="KJY99268.1"/>
    <property type="molecule type" value="Genomic_DNA"/>
</dbReference>
<dbReference type="RefSeq" id="WP_045979396.1">
    <property type="nucleotide sequence ID" value="NZ_CP023396.1"/>
</dbReference>
<dbReference type="PANTHER" id="PTHR34219">
    <property type="entry name" value="IRON-REGULATED INNER MEMBRANE PROTEIN-RELATED"/>
    <property type="match status" value="1"/>
</dbReference>
<accession>A0A0F4PP80</accession>
<feature type="transmembrane region" description="Helical" evidence="1">
    <location>
        <begin position="364"/>
        <end position="386"/>
    </location>
</feature>
<feature type="transmembrane region" description="Helical" evidence="1">
    <location>
        <begin position="12"/>
        <end position="33"/>
    </location>
</feature>
<evidence type="ECO:0000313" key="2">
    <source>
        <dbReference type="EMBL" id="KJY99268.1"/>
    </source>
</evidence>
<keyword evidence="1" id="KW-1133">Transmembrane helix</keyword>
<keyword evidence="1" id="KW-0472">Membrane</keyword>
<feature type="transmembrane region" description="Helical" evidence="1">
    <location>
        <begin position="183"/>
        <end position="204"/>
    </location>
</feature>
<name>A0A0F4PP80_9GAMM</name>
<dbReference type="GeneID" id="58228883"/>
<feature type="transmembrane region" description="Helical" evidence="1">
    <location>
        <begin position="135"/>
        <end position="155"/>
    </location>
</feature>
<dbReference type="Pfam" id="PF03929">
    <property type="entry name" value="PepSY_TM"/>
    <property type="match status" value="1"/>
</dbReference>
<dbReference type="Proteomes" id="UP000033664">
    <property type="component" value="Unassembled WGS sequence"/>
</dbReference>
<comment type="caution">
    <text evidence="2">The sequence shown here is derived from an EMBL/GenBank/DDBJ whole genome shotgun (WGS) entry which is preliminary data.</text>
</comment>
<keyword evidence="1" id="KW-0812">Transmembrane</keyword>
<protein>
    <submittedName>
        <fullName evidence="2">PepSY-associated TM helix</fullName>
    </submittedName>
</protein>
<gene>
    <name evidence="2" type="ORF">TW72_10305</name>
</gene>
<keyword evidence="3" id="KW-1185">Reference proteome</keyword>
<dbReference type="InterPro" id="IPR005625">
    <property type="entry name" value="PepSY-ass_TM"/>
</dbReference>
<dbReference type="PATRIC" id="fig|151081.8.peg.1899"/>
<evidence type="ECO:0000313" key="3">
    <source>
        <dbReference type="Proteomes" id="UP000033664"/>
    </source>
</evidence>
<dbReference type="eggNOG" id="COG3182">
    <property type="taxonomic scope" value="Bacteria"/>
</dbReference>
<dbReference type="AlphaFoldDB" id="A0A0F4PP80"/>
<sequence>MSARQWFNVHSWAGLFVGALLFVTCLSGTLATLSHELEYLSDSQFRAISDSGDTDFAAIERTLNTHYPGAQVMYLTRHKQDYLATEVQLKIQGSFRFVYVDGATGALLGEGPWARISRFLRNWHMTLSMGWTGKLIITSLSLLLVVLLVSSLYVYRQWWRHFLKRPAALTLSKRNSWSDWHKLLGLWSYWFILVMALTGLWYLVEHGLQTAKIDHYVAPPPAVTQLANQNEKSTRPPLTLSAAYQAAKQAFPSLDIRYISYPQHSHQAIQIRGYNDDILLRLRANKVYLHPATGAVLGIQKGEQLPLVPRLKDTADPLHFGNFAGLGTKLIWAFFGALMTFVSGAGVVMGWLRVRRKTSAIRWLGVSGVIAIALVLASVVATSMSFSVRNVPAQLFSPVLGVEK</sequence>
<reference evidence="2 3" key="1">
    <citation type="journal article" date="2015" name="BMC Genomics">
        <title>Genome mining reveals unlocked bioactive potential of marine Gram-negative bacteria.</title>
        <authorList>
            <person name="Machado H."/>
            <person name="Sonnenschein E.C."/>
            <person name="Melchiorsen J."/>
            <person name="Gram L."/>
        </authorList>
    </citation>
    <scope>NUCLEOTIDE SEQUENCE [LARGE SCALE GENOMIC DNA]</scope>
    <source>
        <strain evidence="2 3">S3137</strain>
    </source>
</reference>